<keyword evidence="6" id="KW-1185">Reference proteome</keyword>
<keyword evidence="2" id="KW-0812">Transmembrane</keyword>
<keyword evidence="2" id="KW-0472">Membrane</keyword>
<keyword evidence="2" id="KW-1133">Transmembrane helix</keyword>
<gene>
    <name evidence="4" type="ORF">C1SCF055_LOCUS22912</name>
</gene>
<accession>A0A9P1CQE6</accession>
<dbReference type="InterPro" id="IPR013216">
    <property type="entry name" value="Methyltransf_11"/>
</dbReference>
<evidence type="ECO:0000259" key="3">
    <source>
        <dbReference type="Pfam" id="PF08241"/>
    </source>
</evidence>
<comment type="caution">
    <text evidence="4">The sequence shown here is derived from an EMBL/GenBank/DDBJ whole genome shotgun (WGS) entry which is preliminary data.</text>
</comment>
<dbReference type="OrthoDB" id="422323at2759"/>
<dbReference type="EMBL" id="CAMXCT010002210">
    <property type="protein sequence ID" value="CAI3996434.1"/>
    <property type="molecule type" value="Genomic_DNA"/>
</dbReference>
<evidence type="ECO:0000256" key="1">
    <source>
        <dbReference type="SAM" id="MobiDB-lite"/>
    </source>
</evidence>
<organism evidence="4">
    <name type="scientific">Cladocopium goreaui</name>
    <dbReference type="NCBI Taxonomy" id="2562237"/>
    <lineage>
        <taxon>Eukaryota</taxon>
        <taxon>Sar</taxon>
        <taxon>Alveolata</taxon>
        <taxon>Dinophyceae</taxon>
        <taxon>Suessiales</taxon>
        <taxon>Symbiodiniaceae</taxon>
        <taxon>Cladocopium</taxon>
    </lineage>
</organism>
<dbReference type="EMBL" id="CAMXCT020002210">
    <property type="protein sequence ID" value="CAL1149809.1"/>
    <property type="molecule type" value="Genomic_DNA"/>
</dbReference>
<reference evidence="4" key="1">
    <citation type="submission" date="2022-10" db="EMBL/GenBank/DDBJ databases">
        <authorList>
            <person name="Chen Y."/>
            <person name="Dougan E. K."/>
            <person name="Chan C."/>
            <person name="Rhodes N."/>
            <person name="Thang M."/>
        </authorList>
    </citation>
    <scope>NUCLEOTIDE SEQUENCE</scope>
</reference>
<dbReference type="Gene3D" id="3.40.50.150">
    <property type="entry name" value="Vaccinia Virus protein VP39"/>
    <property type="match status" value="1"/>
</dbReference>
<dbReference type="Proteomes" id="UP001152797">
    <property type="component" value="Unassembled WGS sequence"/>
</dbReference>
<dbReference type="AlphaFoldDB" id="A0A9P1CQE6"/>
<dbReference type="Pfam" id="PF08241">
    <property type="entry name" value="Methyltransf_11"/>
    <property type="match status" value="1"/>
</dbReference>
<dbReference type="InterPro" id="IPR029063">
    <property type="entry name" value="SAM-dependent_MTases_sf"/>
</dbReference>
<feature type="region of interest" description="Disordered" evidence="1">
    <location>
        <begin position="1"/>
        <end position="44"/>
    </location>
</feature>
<dbReference type="GO" id="GO:0070476">
    <property type="term" value="P:rRNA (guanine-N7)-methylation"/>
    <property type="evidence" value="ECO:0007669"/>
    <property type="project" value="InterPro"/>
</dbReference>
<feature type="transmembrane region" description="Helical" evidence="2">
    <location>
        <begin position="378"/>
        <end position="400"/>
    </location>
</feature>
<dbReference type="GO" id="GO:0016435">
    <property type="term" value="F:rRNA (guanine) methyltransferase activity"/>
    <property type="evidence" value="ECO:0007669"/>
    <property type="project" value="InterPro"/>
</dbReference>
<name>A0A9P1CQE6_9DINO</name>
<dbReference type="CDD" id="cd02440">
    <property type="entry name" value="AdoMet_MTases"/>
    <property type="match status" value="1"/>
</dbReference>
<protein>
    <recommendedName>
        <fullName evidence="3">Methyltransferase type 11 domain-containing protein</fullName>
    </recommendedName>
</protein>
<feature type="transmembrane region" description="Helical" evidence="2">
    <location>
        <begin position="348"/>
        <end position="366"/>
    </location>
</feature>
<dbReference type="PANTHER" id="PTHR12734">
    <property type="entry name" value="METHYLTRANSFERASE-RELATED"/>
    <property type="match status" value="1"/>
</dbReference>
<evidence type="ECO:0000313" key="4">
    <source>
        <dbReference type="EMBL" id="CAI3996434.1"/>
    </source>
</evidence>
<evidence type="ECO:0000256" key="2">
    <source>
        <dbReference type="SAM" id="Phobius"/>
    </source>
</evidence>
<proteinExistence type="predicted"/>
<sequence>MMSLTHGTAVGLPGRVPVDLRPSHAPAATRATRRSEDDLLGPGPRWSRASMMGVTIAAVPVIAAHFRRSVRSRHRQRQSLDRATLGRRWTGMRAGPELKLPPSACKGEIAGVEVYIIGTAHISARSAADVEELVSKVQPDAIVVELSRDRISSLYPLGATHSRTGSLELDLEQTPRGFPVVLRAKSSDSGEDGQLILRNAGDDKVDVVNMRKPLSSFSDGKWLETAFQKHRYRSKTLKIWPAIELMLSMANQLFPLAQRAFYSSVSTVSHSGGEFAAAARLARASGCPIILGDVENEDLFDPMGALEVTREDPLLVRLGGPFIRPSKGGVDLIEALKHVFADIAKPGTGARLGAFYLVLLVYGFILDERANAVDLSSIVPLMLAMSTTNTMVAAAIIFLLTATRDEQLFRAVEEAAHSVLDKKGKGKVVLVCGVAHVLPGIWMGNTQAKPPRHASMENLYETGQDRNLGSFPAKLHTDLRHVVEMLRRRKRPRFSGERLSLLEEAIASSPYRSLEELRQQIEAWREEDRAGFDANRYYDSDRTVGYTEHNRGSQDTLTRRSLQLSSVPTEGPAQDTILAVDLGCGSGLSTLSALNAANGLGVIGLDLSSEMLRAEEWKEANPRRPLAGERLRADLAQPLPFRDHIFDLCYSVSAVHYLASDSLTQSAARRIGQLTSSVKRILRPKGRPCTLQAYMTRESNAVETFRQVALRDGWDICELVVDQSHGKAERDFLYLSHGLTPSASRPPRCALYRHCSATCALALETWAKGPETWPVHLDGAHRAWLVREHDRYARRILRLQKRCDDGAPLDHSSPGAEEQILADRLRKASECADEEARLSMILNVLHS</sequence>
<reference evidence="5 6" key="2">
    <citation type="submission" date="2024-05" db="EMBL/GenBank/DDBJ databases">
        <authorList>
            <person name="Chen Y."/>
            <person name="Shah S."/>
            <person name="Dougan E. K."/>
            <person name="Thang M."/>
            <person name="Chan C."/>
        </authorList>
    </citation>
    <scope>NUCLEOTIDE SEQUENCE [LARGE SCALE GENOMIC DNA]</scope>
</reference>
<evidence type="ECO:0000313" key="5">
    <source>
        <dbReference type="EMBL" id="CAL4783746.1"/>
    </source>
</evidence>
<dbReference type="PANTHER" id="PTHR12734:SF0">
    <property type="entry name" value="18S RRNA (GUANINE-N(7))-METHYLTRANSFERASE-RELATED"/>
    <property type="match status" value="1"/>
</dbReference>
<dbReference type="SUPFAM" id="SSF53335">
    <property type="entry name" value="S-adenosyl-L-methionine-dependent methyltransferases"/>
    <property type="match status" value="1"/>
</dbReference>
<evidence type="ECO:0000313" key="6">
    <source>
        <dbReference type="Proteomes" id="UP001152797"/>
    </source>
</evidence>
<feature type="domain" description="Methyltransferase type 11" evidence="3">
    <location>
        <begin position="580"/>
        <end position="687"/>
    </location>
</feature>
<dbReference type="EMBL" id="CAMXCT030002210">
    <property type="protein sequence ID" value="CAL4783746.1"/>
    <property type="molecule type" value="Genomic_DNA"/>
</dbReference>
<dbReference type="InterPro" id="IPR039769">
    <property type="entry name" value="Bud23-like"/>
</dbReference>
<dbReference type="GO" id="GO:0005730">
    <property type="term" value="C:nucleolus"/>
    <property type="evidence" value="ECO:0007669"/>
    <property type="project" value="TreeGrafter"/>
</dbReference>